<keyword evidence="3" id="KW-1185">Reference proteome</keyword>
<comment type="caution">
    <text evidence="2">The sequence shown here is derived from an EMBL/GenBank/DDBJ whole genome shotgun (WGS) entry which is preliminary data.</text>
</comment>
<evidence type="ECO:0000313" key="3">
    <source>
        <dbReference type="Proteomes" id="UP001165082"/>
    </source>
</evidence>
<dbReference type="EMBL" id="BRXZ01006136">
    <property type="protein sequence ID" value="GMH55877.1"/>
    <property type="molecule type" value="Genomic_DNA"/>
</dbReference>
<feature type="transmembrane region" description="Helical" evidence="1">
    <location>
        <begin position="102"/>
        <end position="126"/>
    </location>
</feature>
<proteinExistence type="predicted"/>
<accession>A0A9W7DUY0</accession>
<protein>
    <submittedName>
        <fullName evidence="2">Uncharacterized protein</fullName>
    </submittedName>
</protein>
<organism evidence="2 3">
    <name type="scientific">Triparma retinervis</name>
    <dbReference type="NCBI Taxonomy" id="2557542"/>
    <lineage>
        <taxon>Eukaryota</taxon>
        <taxon>Sar</taxon>
        <taxon>Stramenopiles</taxon>
        <taxon>Ochrophyta</taxon>
        <taxon>Bolidophyceae</taxon>
        <taxon>Parmales</taxon>
        <taxon>Triparmaceae</taxon>
        <taxon>Triparma</taxon>
    </lineage>
</organism>
<keyword evidence="1" id="KW-0812">Transmembrane</keyword>
<reference evidence="2" key="1">
    <citation type="submission" date="2022-07" db="EMBL/GenBank/DDBJ databases">
        <title>Genome analysis of Parmales, a sister group of diatoms, reveals the evolutionary specialization of diatoms from phago-mixotrophs to photoautotrophs.</title>
        <authorList>
            <person name="Ban H."/>
            <person name="Sato S."/>
            <person name="Yoshikawa S."/>
            <person name="Kazumasa Y."/>
            <person name="Nakamura Y."/>
            <person name="Ichinomiya M."/>
            <person name="Saitoh K."/>
            <person name="Sato N."/>
            <person name="Blanc-Mathieu R."/>
            <person name="Endo H."/>
            <person name="Kuwata A."/>
            <person name="Ogata H."/>
        </authorList>
    </citation>
    <scope>NUCLEOTIDE SEQUENCE</scope>
</reference>
<dbReference type="AlphaFoldDB" id="A0A9W7DUY0"/>
<gene>
    <name evidence="2" type="ORF">TrRE_jg7119</name>
</gene>
<keyword evidence="1" id="KW-0472">Membrane</keyword>
<evidence type="ECO:0000256" key="1">
    <source>
        <dbReference type="SAM" id="Phobius"/>
    </source>
</evidence>
<name>A0A9W7DUY0_9STRA</name>
<keyword evidence="1" id="KW-1133">Transmembrane helix</keyword>
<dbReference type="OrthoDB" id="10483472at2759"/>
<sequence>MSPSRYTTTLGNVVDPSGLSRKRKRALRYGYAVGYMEHDHNRPGDARRDELVEVVMGKSGIGRKRSAEKVKKINRFVEAVGGERDMRNPDVEDIQVTEGRNVCVAGILMIIAAIMVGGWGLLVWLIEGEEYKRD</sequence>
<dbReference type="Proteomes" id="UP001165082">
    <property type="component" value="Unassembled WGS sequence"/>
</dbReference>
<evidence type="ECO:0000313" key="2">
    <source>
        <dbReference type="EMBL" id="GMH55877.1"/>
    </source>
</evidence>